<dbReference type="AlphaFoldDB" id="A0A0M4TVD2"/>
<keyword evidence="1" id="KW-0812">Transmembrane</keyword>
<sequence>MSTEFKTSSHAPTAGQQRQQASVLLLRLQWLLMLLMIGALLWMYVSQQRFQQQMNERLQSNEQVVTRLNEMDDRLFAINQQSLAEPNTATGITGIGSQAQNQLDLLRIQIQAADRLLADSDYQSAIGLLRGLQWQLSQSSNEIAPALTVVITQSLVKDIARLQAQSTQPNPWQLQNIAIQNIQEFLHSHERNDSHERSNINTALTRQQLTIHEVIMTLNLASQASNMRDQNQLTEYLRQARNELQLLVVDATATTKDKAQTTNKALSNQPVVNNKVAKDTPAAAKLSSTDSGADSQNSIVTMAAPKNIPEVIAGLDKLIANAPTSTPLLTSQILDQSKR</sequence>
<dbReference type="Proteomes" id="UP000059847">
    <property type="component" value="Chromosome"/>
</dbReference>
<organism evidence="2 3">
    <name type="scientific">Psychrobacter urativorans</name>
    <dbReference type="NCBI Taxonomy" id="45610"/>
    <lineage>
        <taxon>Bacteria</taxon>
        <taxon>Pseudomonadati</taxon>
        <taxon>Pseudomonadota</taxon>
        <taxon>Gammaproteobacteria</taxon>
        <taxon>Moraxellales</taxon>
        <taxon>Moraxellaceae</taxon>
        <taxon>Psychrobacter</taxon>
    </lineage>
</organism>
<name>A0A0M4TVD2_9GAMM</name>
<accession>A0A0M4TVD2</accession>
<dbReference type="EMBL" id="CP012678">
    <property type="protein sequence ID" value="ALF59799.1"/>
    <property type="molecule type" value="Genomic_DNA"/>
</dbReference>
<gene>
    <name evidence="2" type="ORF">AOC03_06910</name>
</gene>
<proteinExistence type="predicted"/>
<dbReference type="RefSeq" id="WP_062534509.1">
    <property type="nucleotide sequence ID" value="NZ_CP012678.1"/>
</dbReference>
<dbReference type="STRING" id="45610.AOC03_06910"/>
<keyword evidence="1" id="KW-0472">Membrane</keyword>
<protein>
    <submittedName>
        <fullName evidence="2">Uncharacterized protein</fullName>
    </submittedName>
</protein>
<feature type="transmembrane region" description="Helical" evidence="1">
    <location>
        <begin position="24"/>
        <end position="45"/>
    </location>
</feature>
<evidence type="ECO:0000313" key="2">
    <source>
        <dbReference type="EMBL" id="ALF59799.1"/>
    </source>
</evidence>
<evidence type="ECO:0000313" key="3">
    <source>
        <dbReference type="Proteomes" id="UP000059847"/>
    </source>
</evidence>
<dbReference type="KEGG" id="pur:AOC03_06910"/>
<reference evidence="2 3" key="1">
    <citation type="submission" date="2015-09" db="EMBL/GenBank/DDBJ databases">
        <title>Complete genome of Psychrobacter urativorans R10.10B.</title>
        <authorList>
            <person name="See-Too W.S."/>
            <person name="Chan K.G."/>
        </authorList>
    </citation>
    <scope>NUCLEOTIDE SEQUENCE [LARGE SCALE GENOMIC DNA]</scope>
    <source>
        <strain evidence="2 3">R10.10B</strain>
    </source>
</reference>
<evidence type="ECO:0000256" key="1">
    <source>
        <dbReference type="SAM" id="Phobius"/>
    </source>
</evidence>
<keyword evidence="3" id="KW-1185">Reference proteome</keyword>
<dbReference type="OrthoDB" id="6647082at2"/>
<keyword evidence="1" id="KW-1133">Transmembrane helix</keyword>